<reference evidence="2" key="2">
    <citation type="submission" date="2020-03" db="EMBL/GenBank/DDBJ databases">
        <title>Flavobacteriaceae bacterium strain TP-CH-4, a member of the family Flavobacteriaceae isolated from a deep-sea seamount.</title>
        <authorList>
            <person name="Zhang D.-C."/>
        </authorList>
    </citation>
    <scope>NUCLEOTIDE SEQUENCE</scope>
    <source>
        <strain evidence="2">TP-CH-4</strain>
    </source>
</reference>
<feature type="transmembrane region" description="Helical" evidence="1">
    <location>
        <begin position="49"/>
        <end position="69"/>
    </location>
</feature>
<sequence length="276" mass="31259">MTDEKTIQLTLEYLSFAVLGALVLFQLLHFVMAGWRFWKESPWRIVRTLAVGAFWVFYGLFFVITVTGIPSYKEAVPYVLCGLYAPSLLAIVLLILSQKFRKFVDRMSLRWTIQSVEGPARMIVGILFLFWFFAGRLPGVVAWVAGPGDWIAGFIAFHAVRRLHIFKDVAGIGNQHWSISDFRKGIQGKSFSPYKDRMKRHLNLAIAFVGFGILDFILAPASTALSIMLGEVPEEMGRLPLTLIPLVLVPQVLLLEVFAMHQLIGFKRLLQTNEIK</sequence>
<name>A0A967AY38_9FLAO</name>
<protein>
    <submittedName>
        <fullName evidence="2">Uncharacterized protein</fullName>
    </submittedName>
</protein>
<proteinExistence type="predicted"/>
<organism evidence="2 3">
    <name type="scientific">Pelagihabitans pacificus</name>
    <dbReference type="NCBI Taxonomy" id="2696054"/>
    <lineage>
        <taxon>Bacteria</taxon>
        <taxon>Pseudomonadati</taxon>
        <taxon>Bacteroidota</taxon>
        <taxon>Flavobacteriia</taxon>
        <taxon>Flavobacteriales</taxon>
        <taxon>Flavobacteriaceae</taxon>
        <taxon>Pelagihabitans</taxon>
    </lineage>
</organism>
<evidence type="ECO:0000313" key="2">
    <source>
        <dbReference type="EMBL" id="NHF61430.1"/>
    </source>
</evidence>
<feature type="transmembrane region" description="Helical" evidence="1">
    <location>
        <begin position="118"/>
        <end position="134"/>
    </location>
</feature>
<keyword evidence="1" id="KW-0472">Membrane</keyword>
<dbReference type="AlphaFoldDB" id="A0A967AY38"/>
<dbReference type="EMBL" id="VIKU02000008">
    <property type="protein sequence ID" value="NHF61430.1"/>
    <property type="molecule type" value="Genomic_DNA"/>
</dbReference>
<feature type="transmembrane region" description="Helical" evidence="1">
    <location>
        <begin position="75"/>
        <end position="97"/>
    </location>
</feature>
<evidence type="ECO:0000313" key="3">
    <source>
        <dbReference type="Proteomes" id="UP000707206"/>
    </source>
</evidence>
<accession>A0A967AY38</accession>
<feature type="transmembrane region" description="Helical" evidence="1">
    <location>
        <begin position="140"/>
        <end position="160"/>
    </location>
</feature>
<evidence type="ECO:0000256" key="1">
    <source>
        <dbReference type="SAM" id="Phobius"/>
    </source>
</evidence>
<keyword evidence="3" id="KW-1185">Reference proteome</keyword>
<dbReference type="Proteomes" id="UP000707206">
    <property type="component" value="Unassembled WGS sequence"/>
</dbReference>
<reference evidence="2" key="1">
    <citation type="submission" date="2019-07" db="EMBL/GenBank/DDBJ databases">
        <authorList>
            <person name="De-Chao Zhang Q."/>
        </authorList>
    </citation>
    <scope>NUCLEOTIDE SEQUENCE</scope>
    <source>
        <strain evidence="2">TP-CH-4</strain>
    </source>
</reference>
<gene>
    <name evidence="2" type="ORF">FK220_018905</name>
</gene>
<feature type="transmembrane region" description="Helical" evidence="1">
    <location>
        <begin position="13"/>
        <end position="37"/>
    </location>
</feature>
<keyword evidence="1" id="KW-0812">Transmembrane</keyword>
<comment type="caution">
    <text evidence="2">The sequence shown here is derived from an EMBL/GenBank/DDBJ whole genome shotgun (WGS) entry which is preliminary data.</text>
</comment>
<dbReference type="RefSeq" id="WP_152575929.1">
    <property type="nucleotide sequence ID" value="NZ_VIKU02000008.1"/>
</dbReference>
<feature type="transmembrane region" description="Helical" evidence="1">
    <location>
        <begin position="204"/>
        <end position="229"/>
    </location>
</feature>
<keyword evidence="1" id="KW-1133">Transmembrane helix</keyword>
<feature type="transmembrane region" description="Helical" evidence="1">
    <location>
        <begin position="241"/>
        <end position="259"/>
    </location>
</feature>